<dbReference type="InterPro" id="IPR027417">
    <property type="entry name" value="P-loop_NTPase"/>
</dbReference>
<organism evidence="1 2">
    <name type="scientific">Desulfoscipio geothermicus DSM 3669</name>
    <dbReference type="NCBI Taxonomy" id="1121426"/>
    <lineage>
        <taxon>Bacteria</taxon>
        <taxon>Bacillati</taxon>
        <taxon>Bacillota</taxon>
        <taxon>Clostridia</taxon>
        <taxon>Eubacteriales</taxon>
        <taxon>Desulfallaceae</taxon>
        <taxon>Desulfoscipio</taxon>
    </lineage>
</organism>
<sequence>MAKYRQYDKNGNKLNGEYARIFEEEYRMLVEEYLRDAGDKYAGYLRQIDIEKTHNGYFAIDKQGRMTNPKVKARKTDSEDEDAYNLIMKDKERLLSFSEPTRFIFSHSALKEGWDNPNVFQICTLKHSDSTIKKRQEVGRGLRLCVNQDGERIDDSVPGIDVHDINVLSVVASESYEAFARELQKEIAETLSDRPRKAGIQFFLDNVLTNENFSATRQNQIWVADITYSAPVEA</sequence>
<dbReference type="AlphaFoldDB" id="A0A1I6EL06"/>
<evidence type="ECO:0000313" key="2">
    <source>
        <dbReference type="Proteomes" id="UP000199584"/>
    </source>
</evidence>
<gene>
    <name evidence="1" type="ORF">SAMN05660706_1543</name>
</gene>
<proteinExistence type="predicted"/>
<dbReference type="EMBL" id="FOYM01000054">
    <property type="protein sequence ID" value="SFR18208.1"/>
    <property type="molecule type" value="Genomic_DNA"/>
</dbReference>
<dbReference type="Proteomes" id="UP000199584">
    <property type="component" value="Unassembled WGS sequence"/>
</dbReference>
<dbReference type="Gene3D" id="3.40.50.300">
    <property type="entry name" value="P-loop containing nucleotide triphosphate hydrolases"/>
    <property type="match status" value="1"/>
</dbReference>
<accession>A0A1I6EL06</accession>
<dbReference type="STRING" id="39060.SAMN05660706_1543"/>
<evidence type="ECO:0000313" key="1">
    <source>
        <dbReference type="EMBL" id="SFR18208.1"/>
    </source>
</evidence>
<name>A0A1I6EL06_9FIRM</name>
<keyword evidence="2" id="KW-1185">Reference proteome</keyword>
<reference evidence="2" key="1">
    <citation type="submission" date="2016-10" db="EMBL/GenBank/DDBJ databases">
        <authorList>
            <person name="Varghese N."/>
            <person name="Submissions S."/>
        </authorList>
    </citation>
    <scope>NUCLEOTIDE SEQUENCE [LARGE SCALE GENOMIC DNA]</scope>
    <source>
        <strain evidence="2">DSM 3669</strain>
    </source>
</reference>
<protein>
    <submittedName>
        <fullName evidence="1">Type III restriction enzyme</fullName>
    </submittedName>
</protein>